<evidence type="ECO:0000313" key="11">
    <source>
        <dbReference type="EMBL" id="MCX2524196.1"/>
    </source>
</evidence>
<evidence type="ECO:0000256" key="7">
    <source>
        <dbReference type="ARBA" id="ARBA00022989"/>
    </source>
</evidence>
<dbReference type="SUPFAM" id="SSF161098">
    <property type="entry name" value="MetI-like"/>
    <property type="match status" value="1"/>
</dbReference>
<protein>
    <submittedName>
        <fullName evidence="11">Amino acid ABC transporter permease</fullName>
    </submittedName>
</protein>
<dbReference type="InterPro" id="IPR010065">
    <property type="entry name" value="AA_ABC_transptr_permease_3TM"/>
</dbReference>
<feature type="transmembrane region" description="Helical" evidence="9">
    <location>
        <begin position="190"/>
        <end position="209"/>
    </location>
</feature>
<gene>
    <name evidence="11" type="ORF">OQ287_08080</name>
</gene>
<dbReference type="InterPro" id="IPR043429">
    <property type="entry name" value="ArtM/GltK/GlnP/TcyL/YhdX-like"/>
</dbReference>
<name>A0AA42CUP7_9GAMM</name>
<keyword evidence="4" id="KW-1003">Cell membrane</keyword>
<comment type="subcellular location">
    <subcellularLocation>
        <location evidence="1">Cell inner membrane</location>
        <topology evidence="1">Multi-pass membrane protein</topology>
    </subcellularLocation>
    <subcellularLocation>
        <location evidence="9">Cell membrane</location>
        <topology evidence="9">Multi-pass membrane protein</topology>
    </subcellularLocation>
</comment>
<dbReference type="NCBIfam" id="TIGR01726">
    <property type="entry name" value="HEQRo_perm_3TM"/>
    <property type="match status" value="1"/>
</dbReference>
<comment type="caution">
    <text evidence="11">The sequence shown here is derived from an EMBL/GenBank/DDBJ whole genome shotgun (WGS) entry which is preliminary data.</text>
</comment>
<evidence type="ECO:0000256" key="9">
    <source>
        <dbReference type="RuleBase" id="RU363032"/>
    </source>
</evidence>
<evidence type="ECO:0000259" key="10">
    <source>
        <dbReference type="PROSITE" id="PS50928"/>
    </source>
</evidence>
<evidence type="ECO:0000313" key="12">
    <source>
        <dbReference type="Proteomes" id="UP001165678"/>
    </source>
</evidence>
<organism evidence="11 12">
    <name type="scientific">Larsenimonas rhizosphaerae</name>
    <dbReference type="NCBI Taxonomy" id="2944682"/>
    <lineage>
        <taxon>Bacteria</taxon>
        <taxon>Pseudomonadati</taxon>
        <taxon>Pseudomonadota</taxon>
        <taxon>Gammaproteobacteria</taxon>
        <taxon>Oceanospirillales</taxon>
        <taxon>Halomonadaceae</taxon>
        <taxon>Larsenimonas</taxon>
    </lineage>
</organism>
<evidence type="ECO:0000256" key="6">
    <source>
        <dbReference type="ARBA" id="ARBA00022970"/>
    </source>
</evidence>
<dbReference type="PANTHER" id="PTHR30614:SF35">
    <property type="entry name" value="ABC TRANSPORTER PERMEASE PROTEIN"/>
    <property type="match status" value="1"/>
</dbReference>
<dbReference type="AlphaFoldDB" id="A0AA42CUP7"/>
<dbReference type="EMBL" id="JAPIVE010000002">
    <property type="protein sequence ID" value="MCX2524196.1"/>
    <property type="molecule type" value="Genomic_DNA"/>
</dbReference>
<dbReference type="PANTHER" id="PTHR30614">
    <property type="entry name" value="MEMBRANE COMPONENT OF AMINO ACID ABC TRANSPORTER"/>
    <property type="match status" value="1"/>
</dbReference>
<keyword evidence="12" id="KW-1185">Reference proteome</keyword>
<dbReference type="RefSeq" id="WP_265896117.1">
    <property type="nucleotide sequence ID" value="NZ_JAPIVE010000002.1"/>
</dbReference>
<dbReference type="InterPro" id="IPR035906">
    <property type="entry name" value="MetI-like_sf"/>
</dbReference>
<dbReference type="GO" id="GO:0043190">
    <property type="term" value="C:ATP-binding cassette (ABC) transporter complex"/>
    <property type="evidence" value="ECO:0007669"/>
    <property type="project" value="InterPro"/>
</dbReference>
<keyword evidence="6" id="KW-0029">Amino-acid transport</keyword>
<dbReference type="Pfam" id="PF00528">
    <property type="entry name" value="BPD_transp_1"/>
    <property type="match status" value="1"/>
</dbReference>
<dbReference type="PROSITE" id="PS50928">
    <property type="entry name" value="ABC_TM1"/>
    <property type="match status" value="1"/>
</dbReference>
<reference evidence="11" key="1">
    <citation type="submission" date="2022-11" db="EMBL/GenBank/DDBJ databases">
        <title>Larsenimonas rhizosphaerae sp. nov., isolated from a tidal mudflat.</title>
        <authorList>
            <person name="Lee S.D."/>
            <person name="Kim I.S."/>
        </authorList>
    </citation>
    <scope>NUCLEOTIDE SEQUENCE</scope>
    <source>
        <strain evidence="11">GH2-1</strain>
    </source>
</reference>
<keyword evidence="7 9" id="KW-1133">Transmembrane helix</keyword>
<keyword evidence="8 9" id="KW-0472">Membrane</keyword>
<dbReference type="InterPro" id="IPR000515">
    <property type="entry name" value="MetI-like"/>
</dbReference>
<proteinExistence type="inferred from homology"/>
<dbReference type="GO" id="GO:0022857">
    <property type="term" value="F:transmembrane transporter activity"/>
    <property type="evidence" value="ECO:0007669"/>
    <property type="project" value="InterPro"/>
</dbReference>
<feature type="transmembrane region" description="Helical" evidence="9">
    <location>
        <begin position="89"/>
        <end position="109"/>
    </location>
</feature>
<evidence type="ECO:0000256" key="8">
    <source>
        <dbReference type="ARBA" id="ARBA00023136"/>
    </source>
</evidence>
<evidence type="ECO:0000256" key="4">
    <source>
        <dbReference type="ARBA" id="ARBA00022475"/>
    </source>
</evidence>
<dbReference type="Proteomes" id="UP001165678">
    <property type="component" value="Unassembled WGS sequence"/>
</dbReference>
<feature type="transmembrane region" description="Helical" evidence="9">
    <location>
        <begin position="20"/>
        <end position="45"/>
    </location>
</feature>
<feature type="transmembrane region" description="Helical" evidence="9">
    <location>
        <begin position="66"/>
        <end position="83"/>
    </location>
</feature>
<evidence type="ECO:0000256" key="5">
    <source>
        <dbReference type="ARBA" id="ARBA00022692"/>
    </source>
</evidence>
<evidence type="ECO:0000256" key="1">
    <source>
        <dbReference type="ARBA" id="ARBA00004429"/>
    </source>
</evidence>
<dbReference type="CDD" id="cd06261">
    <property type="entry name" value="TM_PBP2"/>
    <property type="match status" value="1"/>
</dbReference>
<evidence type="ECO:0000256" key="3">
    <source>
        <dbReference type="ARBA" id="ARBA00022448"/>
    </source>
</evidence>
<feature type="domain" description="ABC transmembrane type-1" evidence="10">
    <location>
        <begin position="21"/>
        <end position="209"/>
    </location>
</feature>
<dbReference type="GO" id="GO:0006865">
    <property type="term" value="P:amino acid transport"/>
    <property type="evidence" value="ECO:0007669"/>
    <property type="project" value="UniProtKB-KW"/>
</dbReference>
<sequence>MAMALDFSALAPYGGEVAAGVATTISLTAVATLVGITAASVLAWLKLNGSAGMRWGIQAYVELVRNTPFIVQLFFIFFGLPALGVSLEAWVAALIAMTMNLTAYATEIVRAGIESIGKGQLEAARVLGLSRRQTYRHVVLVPALRKIYPALTNQCIIVMLGSAVISQISVEELTWAANFIASRNFRNFEAYILATLIYLALSIGMRQLFRLAGWHFLGGRQGRPSS</sequence>
<comment type="similarity">
    <text evidence="2">Belongs to the binding-protein-dependent transport system permease family. HisMQ subfamily.</text>
</comment>
<dbReference type="Gene3D" id="1.10.3720.10">
    <property type="entry name" value="MetI-like"/>
    <property type="match status" value="1"/>
</dbReference>
<keyword evidence="5 9" id="KW-0812">Transmembrane</keyword>
<keyword evidence="3 9" id="KW-0813">Transport</keyword>
<evidence type="ECO:0000256" key="2">
    <source>
        <dbReference type="ARBA" id="ARBA00010072"/>
    </source>
</evidence>
<accession>A0AA42CUP7</accession>